<comment type="subcellular location">
    <subcellularLocation>
        <location evidence="1">Cell membrane</location>
        <topology evidence="1">Multi-pass membrane protein</topology>
    </subcellularLocation>
</comment>
<evidence type="ECO:0000313" key="7">
    <source>
        <dbReference type="EMBL" id="UUT34664.1"/>
    </source>
</evidence>
<evidence type="ECO:0000256" key="5">
    <source>
        <dbReference type="ARBA" id="ARBA00023136"/>
    </source>
</evidence>
<keyword evidence="5 6" id="KW-0472">Membrane</keyword>
<protein>
    <submittedName>
        <fullName evidence="7">Branched-chain amino acid ABC transporter permease</fullName>
    </submittedName>
</protein>
<evidence type="ECO:0000256" key="4">
    <source>
        <dbReference type="ARBA" id="ARBA00022989"/>
    </source>
</evidence>
<keyword evidence="4 6" id="KW-1133">Transmembrane helix</keyword>
<dbReference type="RefSeq" id="WP_259611190.1">
    <property type="nucleotide sequence ID" value="NZ_CP091139.2"/>
</dbReference>
<evidence type="ECO:0000313" key="8">
    <source>
        <dbReference type="Proteomes" id="UP001054811"/>
    </source>
</evidence>
<evidence type="ECO:0000256" key="2">
    <source>
        <dbReference type="ARBA" id="ARBA00022475"/>
    </source>
</evidence>
<dbReference type="Pfam" id="PF02653">
    <property type="entry name" value="BPD_transp_2"/>
    <property type="match status" value="1"/>
</dbReference>
<feature type="transmembrane region" description="Helical" evidence="6">
    <location>
        <begin position="20"/>
        <end position="37"/>
    </location>
</feature>
<keyword evidence="3 6" id="KW-0812">Transmembrane</keyword>
<gene>
    <name evidence="7" type="ORF">L2X98_29715</name>
</gene>
<organism evidence="7 8">
    <name type="scientific">Microbacterium elymi</name>
    <dbReference type="NCBI Taxonomy" id="2909587"/>
    <lineage>
        <taxon>Bacteria</taxon>
        <taxon>Bacillati</taxon>
        <taxon>Actinomycetota</taxon>
        <taxon>Actinomycetes</taxon>
        <taxon>Micrococcales</taxon>
        <taxon>Microbacteriaceae</taxon>
        <taxon>Microbacterium</taxon>
    </lineage>
</organism>
<keyword evidence="8" id="KW-1185">Reference proteome</keyword>
<feature type="transmembrane region" description="Helical" evidence="6">
    <location>
        <begin position="94"/>
        <end position="115"/>
    </location>
</feature>
<dbReference type="Proteomes" id="UP001054811">
    <property type="component" value="Chromosome"/>
</dbReference>
<dbReference type="PANTHER" id="PTHR30482:SF10">
    <property type="entry name" value="HIGH-AFFINITY BRANCHED-CHAIN AMINO ACID TRANSPORT PROTEIN BRAE"/>
    <property type="match status" value="1"/>
</dbReference>
<dbReference type="EMBL" id="CP091139">
    <property type="protein sequence ID" value="UUT34664.1"/>
    <property type="molecule type" value="Genomic_DNA"/>
</dbReference>
<feature type="transmembrane region" description="Helical" evidence="6">
    <location>
        <begin position="57"/>
        <end position="82"/>
    </location>
</feature>
<dbReference type="InterPro" id="IPR001851">
    <property type="entry name" value="ABC_transp_permease"/>
</dbReference>
<keyword evidence="2" id="KW-1003">Cell membrane</keyword>
<proteinExistence type="predicted"/>
<dbReference type="CDD" id="cd06581">
    <property type="entry name" value="TM_PBP1_LivM_like"/>
    <property type="match status" value="1"/>
</dbReference>
<name>A0ABY5NHT3_9MICO</name>
<evidence type="ECO:0000256" key="6">
    <source>
        <dbReference type="SAM" id="Phobius"/>
    </source>
</evidence>
<dbReference type="InterPro" id="IPR043428">
    <property type="entry name" value="LivM-like"/>
</dbReference>
<reference evidence="7" key="1">
    <citation type="submission" date="2022-01" db="EMBL/GenBank/DDBJ databases">
        <title>Microbacterium eymi and Microbacterium rhizovicinus sp. nov., isolated from the rhizospheric soil of Elymus tsukushiensis, a plant native to the Dokdo Islands, Republic of Korea.</title>
        <authorList>
            <person name="Hwang Y.J."/>
        </authorList>
    </citation>
    <scope>NUCLEOTIDE SEQUENCE</scope>
    <source>
        <strain evidence="7">KUDC0405</strain>
    </source>
</reference>
<dbReference type="PANTHER" id="PTHR30482">
    <property type="entry name" value="HIGH-AFFINITY BRANCHED-CHAIN AMINO ACID TRANSPORT SYSTEM PERMEASE"/>
    <property type="match status" value="1"/>
</dbReference>
<sequence>MTTPPALAALGIPVARYKTFVFMIGGGLAAAAGVLYAHHTQVVTPDAFGFDTSINVLLIVIIGGMSSRIGAIVGAAVIVFLPEWLEFLQQGENLVFGLVVLALLLFLPGGIVGGLRSAVARVTRRRHTGRKGETA</sequence>
<evidence type="ECO:0000256" key="1">
    <source>
        <dbReference type="ARBA" id="ARBA00004651"/>
    </source>
</evidence>
<accession>A0ABY5NHT3</accession>
<evidence type="ECO:0000256" key="3">
    <source>
        <dbReference type="ARBA" id="ARBA00022692"/>
    </source>
</evidence>